<feature type="compositionally biased region" description="Basic and acidic residues" evidence="1">
    <location>
        <begin position="130"/>
        <end position="167"/>
    </location>
</feature>
<reference evidence="3" key="1">
    <citation type="journal article" date="2019" name="Int. J. Syst. Evol. Microbiol.">
        <title>The Global Catalogue of Microorganisms (GCM) 10K type strain sequencing project: providing services to taxonomists for standard genome sequencing and annotation.</title>
        <authorList>
            <consortium name="The Broad Institute Genomics Platform"/>
            <consortium name="The Broad Institute Genome Sequencing Center for Infectious Disease"/>
            <person name="Wu L."/>
            <person name="Ma J."/>
        </authorList>
    </citation>
    <scope>NUCLEOTIDE SEQUENCE [LARGE SCALE GENOMIC DNA]</scope>
    <source>
        <strain evidence="3">JCM 18302</strain>
    </source>
</reference>
<comment type="caution">
    <text evidence="2">The sequence shown here is derived from an EMBL/GenBank/DDBJ whole genome shotgun (WGS) entry which is preliminary data.</text>
</comment>
<name>A0ABP9NPP3_9PSEU</name>
<proteinExistence type="predicted"/>
<accession>A0ABP9NPP3</accession>
<evidence type="ECO:0008006" key="4">
    <source>
        <dbReference type="Google" id="ProtNLM"/>
    </source>
</evidence>
<keyword evidence="3" id="KW-1185">Reference proteome</keyword>
<feature type="compositionally biased region" description="Basic residues" evidence="1">
    <location>
        <begin position="180"/>
        <end position="189"/>
    </location>
</feature>
<dbReference type="Proteomes" id="UP001500804">
    <property type="component" value="Unassembled WGS sequence"/>
</dbReference>
<evidence type="ECO:0000256" key="1">
    <source>
        <dbReference type="SAM" id="MobiDB-lite"/>
    </source>
</evidence>
<organism evidence="2 3">
    <name type="scientific">Pseudonocardia adelaidensis</name>
    <dbReference type="NCBI Taxonomy" id="648754"/>
    <lineage>
        <taxon>Bacteria</taxon>
        <taxon>Bacillati</taxon>
        <taxon>Actinomycetota</taxon>
        <taxon>Actinomycetes</taxon>
        <taxon>Pseudonocardiales</taxon>
        <taxon>Pseudonocardiaceae</taxon>
        <taxon>Pseudonocardia</taxon>
    </lineage>
</organism>
<feature type="compositionally biased region" description="Basic and acidic residues" evidence="1">
    <location>
        <begin position="108"/>
        <end position="121"/>
    </location>
</feature>
<dbReference type="EMBL" id="BAABJO010000009">
    <property type="protein sequence ID" value="GAA5121259.1"/>
    <property type="molecule type" value="Genomic_DNA"/>
</dbReference>
<sequence>MKCGARVALGVAGGYLLGRTKKMKLALMLAGMAAGRQAGGPGELLKTGSKLLGSTPELAQLTDQVRGRLLDAGKTAALAVATRQVESLTDRVGKRVESLGDVGLPRQRRSEEPADEPAPRDEYDEDEGRTDEGRADEGRADEGRADEGRADEGRADEGRADEDRDGGRTGAPGDEEAPPARRRPARARAAKSPAATATPRRTAGGTTSTAGSAGKAATGRRTTRNPRTRRSEGDG</sequence>
<protein>
    <recommendedName>
        <fullName evidence="4">DNA primase</fullName>
    </recommendedName>
</protein>
<feature type="compositionally biased region" description="Low complexity" evidence="1">
    <location>
        <begin position="190"/>
        <end position="220"/>
    </location>
</feature>
<feature type="region of interest" description="Disordered" evidence="1">
    <location>
        <begin position="96"/>
        <end position="235"/>
    </location>
</feature>
<evidence type="ECO:0000313" key="2">
    <source>
        <dbReference type="EMBL" id="GAA5121259.1"/>
    </source>
</evidence>
<gene>
    <name evidence="2" type="ORF">GCM10023320_29800</name>
</gene>
<evidence type="ECO:0000313" key="3">
    <source>
        <dbReference type="Proteomes" id="UP001500804"/>
    </source>
</evidence>